<dbReference type="Proteomes" id="UP001281761">
    <property type="component" value="Unassembled WGS sequence"/>
</dbReference>
<keyword evidence="2" id="KW-1185">Reference proteome</keyword>
<accession>A0ABQ9YG44</accession>
<evidence type="ECO:0000313" key="2">
    <source>
        <dbReference type="Proteomes" id="UP001281761"/>
    </source>
</evidence>
<proteinExistence type="predicted"/>
<dbReference type="EMBL" id="JARBJD010000009">
    <property type="protein sequence ID" value="KAK2962731.1"/>
    <property type="molecule type" value="Genomic_DNA"/>
</dbReference>
<reference evidence="1 2" key="1">
    <citation type="journal article" date="2022" name="bioRxiv">
        <title>Genomics of Preaxostyla Flagellates Illuminates Evolutionary Transitions and the Path Towards Mitochondrial Loss.</title>
        <authorList>
            <person name="Novak L.V.F."/>
            <person name="Treitli S.C."/>
            <person name="Pyrih J."/>
            <person name="Halakuc P."/>
            <person name="Pipaliya S.V."/>
            <person name="Vacek V."/>
            <person name="Brzon O."/>
            <person name="Soukal P."/>
            <person name="Eme L."/>
            <person name="Dacks J.B."/>
            <person name="Karnkowska A."/>
            <person name="Elias M."/>
            <person name="Hampl V."/>
        </authorList>
    </citation>
    <scope>NUCLEOTIDE SEQUENCE [LARGE SCALE GENOMIC DNA]</scope>
    <source>
        <strain evidence="1">NAU3</strain>
        <tissue evidence="1">Gut</tissue>
    </source>
</reference>
<protein>
    <submittedName>
        <fullName evidence="1">Uncharacterized protein</fullName>
    </submittedName>
</protein>
<sequence>MPTRFSKPELARRRITTLIPSSDGSHSNFIKSISTLVSSRYQRITEATLKFLITTISISSAKTRINLMESGLVTTLLKLDLVTTLMNPAFVEDLKKANTPINLHQRIHNLLYVIDVINILDPTSNFCPRDDEPLVKTTRPTPELHKFPYRKKAQPSQNTRPRRELVLIHIIQPCTKLVKFLIPVRYWLSSDRNHSDPFQTLLIKYIGSNVDHRQHLEYLIASQIPVTVAITMSSCRPTNKDSSCLWNILIAIKRWLNEGEDNENKDLFKSGQRMFPILISKGLEDSFELLFHQDAEKFNSISQFLGANATT</sequence>
<organism evidence="1 2">
    <name type="scientific">Blattamonas nauphoetae</name>
    <dbReference type="NCBI Taxonomy" id="2049346"/>
    <lineage>
        <taxon>Eukaryota</taxon>
        <taxon>Metamonada</taxon>
        <taxon>Preaxostyla</taxon>
        <taxon>Oxymonadida</taxon>
        <taxon>Blattamonas</taxon>
    </lineage>
</organism>
<name>A0ABQ9YG44_9EUKA</name>
<comment type="caution">
    <text evidence="1">The sequence shown here is derived from an EMBL/GenBank/DDBJ whole genome shotgun (WGS) entry which is preliminary data.</text>
</comment>
<gene>
    <name evidence="1" type="ORF">BLNAU_2164</name>
</gene>
<evidence type="ECO:0000313" key="1">
    <source>
        <dbReference type="EMBL" id="KAK2962731.1"/>
    </source>
</evidence>